<dbReference type="PANTHER" id="PTHR30319">
    <property type="entry name" value="PHENYLACETIC ACID REGULATOR-RELATED TRANSCRIPTIONAL REPRESSOR"/>
    <property type="match status" value="1"/>
</dbReference>
<dbReference type="PANTHER" id="PTHR30319:SF1">
    <property type="entry name" value="TRANSCRIPTIONAL REPRESSOR PAAX"/>
    <property type="match status" value="1"/>
</dbReference>
<dbReference type="Pfam" id="PF20803">
    <property type="entry name" value="PaaX_M"/>
    <property type="match status" value="1"/>
</dbReference>
<feature type="domain" description="Transcriptional repressor PaaX-like C-terminal" evidence="1">
    <location>
        <begin position="175"/>
        <end position="248"/>
    </location>
</feature>
<accession>A0A2M8KUJ1</accession>
<organism evidence="3 4">
    <name type="scientific">Candidatus Roizmanbacteria bacterium CG10_big_fil_rev_8_21_14_0_10_45_7</name>
    <dbReference type="NCBI Taxonomy" id="1974854"/>
    <lineage>
        <taxon>Bacteria</taxon>
        <taxon>Candidatus Roizmaniibacteriota</taxon>
    </lineage>
</organism>
<evidence type="ECO:0000313" key="4">
    <source>
        <dbReference type="Proteomes" id="UP000231569"/>
    </source>
</evidence>
<feature type="domain" description="Transcriptional repressor PaaX-like central Cas2-like" evidence="2">
    <location>
        <begin position="92"/>
        <end position="162"/>
    </location>
</feature>
<dbReference type="Pfam" id="PF08223">
    <property type="entry name" value="PaaX_C"/>
    <property type="match status" value="1"/>
</dbReference>
<evidence type="ECO:0000259" key="1">
    <source>
        <dbReference type="Pfam" id="PF08223"/>
    </source>
</evidence>
<dbReference type="InterPro" id="IPR048846">
    <property type="entry name" value="PaaX-like_central"/>
</dbReference>
<reference evidence="4" key="1">
    <citation type="submission" date="2017-09" db="EMBL/GenBank/DDBJ databases">
        <title>Depth-based differentiation of microbial function through sediment-hosted aquifers and enrichment of novel symbionts in the deep terrestrial subsurface.</title>
        <authorList>
            <person name="Probst A.J."/>
            <person name="Ladd B."/>
            <person name="Jarett J.K."/>
            <person name="Geller-Mcgrath D.E."/>
            <person name="Sieber C.M.K."/>
            <person name="Emerson J.B."/>
            <person name="Anantharaman K."/>
            <person name="Thomas B.C."/>
            <person name="Malmstrom R."/>
            <person name="Stieglmeier M."/>
            <person name="Klingl A."/>
            <person name="Woyke T."/>
            <person name="Ryan C.M."/>
            <person name="Banfield J.F."/>
        </authorList>
    </citation>
    <scope>NUCLEOTIDE SEQUENCE [LARGE SCALE GENOMIC DNA]</scope>
</reference>
<name>A0A2M8KUJ1_9BACT</name>
<dbReference type="EMBL" id="PFEE01000053">
    <property type="protein sequence ID" value="PJE63594.1"/>
    <property type="molecule type" value="Genomic_DNA"/>
</dbReference>
<dbReference type="Proteomes" id="UP000231569">
    <property type="component" value="Unassembled WGS sequence"/>
</dbReference>
<dbReference type="InterPro" id="IPR013225">
    <property type="entry name" value="PaaX_C"/>
</dbReference>
<dbReference type="Gene3D" id="3.30.70.2650">
    <property type="match status" value="1"/>
</dbReference>
<gene>
    <name evidence="3" type="ORF">COU89_02485</name>
</gene>
<evidence type="ECO:0000313" key="3">
    <source>
        <dbReference type="EMBL" id="PJE63594.1"/>
    </source>
</evidence>
<comment type="caution">
    <text evidence="3">The sequence shown here is derived from an EMBL/GenBank/DDBJ whole genome shotgun (WGS) entry which is preliminary data.</text>
</comment>
<sequence length="250" mass="29000">MSESTPSVKERHTRILLALLLLDREKSHNLFNPTIKTVFSLSTESPRTRGTLRQMLTDGVIRREEEGVYQITDRGMGELALSFPFVRFMMFSWDGKYRIISYEIPENKRSLRDSLRREISGWGLGPWHRSFWLTPHPVAEAMKKLVEGTPWENYIQMFEGTPTLGDPSILVEKVWNMSALQEAYKKVFKTWHELLSREDLSKEAKLAKVVNSYIEVLKTDPGLPKELVGEKWIGKDAFDIFSEMRSILMS</sequence>
<protein>
    <submittedName>
        <fullName evidence="3">Uncharacterized protein</fullName>
    </submittedName>
</protein>
<evidence type="ECO:0000259" key="2">
    <source>
        <dbReference type="Pfam" id="PF20803"/>
    </source>
</evidence>
<proteinExistence type="predicted"/>
<dbReference type="AlphaFoldDB" id="A0A2M8KUJ1"/>
<dbReference type="GO" id="GO:0006351">
    <property type="term" value="P:DNA-templated transcription"/>
    <property type="evidence" value="ECO:0007669"/>
    <property type="project" value="TreeGrafter"/>
</dbReference>